<comment type="subcellular location">
    <subcellularLocation>
        <location evidence="1">Cell membrane</location>
        <topology evidence="1">Multi-pass membrane protein</topology>
    </subcellularLocation>
</comment>
<dbReference type="EMBL" id="FQZP01000002">
    <property type="protein sequence ID" value="SHI43953.1"/>
    <property type="molecule type" value="Genomic_DNA"/>
</dbReference>
<evidence type="ECO:0000313" key="11">
    <source>
        <dbReference type="Proteomes" id="UP000324781"/>
    </source>
</evidence>
<gene>
    <name evidence="10" type="ORF">SAMN05444373_100275</name>
</gene>
<keyword evidence="7 8" id="KW-0472">Membrane</keyword>
<accession>A0A1M6B651</accession>
<evidence type="ECO:0000259" key="9">
    <source>
        <dbReference type="Pfam" id="PF13231"/>
    </source>
</evidence>
<reference evidence="10 11" key="1">
    <citation type="submission" date="2016-11" db="EMBL/GenBank/DDBJ databases">
        <authorList>
            <person name="Varghese N."/>
            <person name="Submissions S."/>
        </authorList>
    </citation>
    <scope>NUCLEOTIDE SEQUENCE [LARGE SCALE GENOMIC DNA]</scope>
    <source>
        <strain evidence="10 11">DSM 19027</strain>
    </source>
</reference>
<evidence type="ECO:0000256" key="3">
    <source>
        <dbReference type="ARBA" id="ARBA00022676"/>
    </source>
</evidence>
<feature type="domain" description="Glycosyltransferase RgtA/B/C/D-like" evidence="9">
    <location>
        <begin position="148"/>
        <end position="293"/>
    </location>
</feature>
<dbReference type="RefSeq" id="WP_149677478.1">
    <property type="nucleotide sequence ID" value="NZ_FQZP01000002.1"/>
</dbReference>
<dbReference type="PANTHER" id="PTHR33908">
    <property type="entry name" value="MANNOSYLTRANSFERASE YKCB-RELATED"/>
    <property type="match status" value="1"/>
</dbReference>
<keyword evidence="6 8" id="KW-1133">Transmembrane helix</keyword>
<feature type="transmembrane region" description="Helical" evidence="8">
    <location>
        <begin position="86"/>
        <end position="105"/>
    </location>
</feature>
<evidence type="ECO:0000313" key="10">
    <source>
        <dbReference type="EMBL" id="SHI43953.1"/>
    </source>
</evidence>
<dbReference type="PROSITE" id="PS51257">
    <property type="entry name" value="PROKAR_LIPOPROTEIN"/>
    <property type="match status" value="1"/>
</dbReference>
<sequence>MKAGDARRKPTVIHRLLVMLLTLFLFGVLACTLISRAEYCAYKHGDNPAWIRQNVPLLLFTAGLSFAVSVRIYRLGAGMSRTGRKYVTGNILYLSLAVQVLYILLLPANQFADQSIVNRIAQDLINGNYRAFQKGGYLYQYPNNIGISLVLSWVYRLFPQSMLVPKFLNAISSTITTYLIMRIYEESNPGRRNRSYGILLFSGFFLPMILLNNLVYNDIFATTFFTAAIYWAIRFSKTGKWGHLLWSAVYISLGHFLRHLGPIFLIAVALFLVLKRANLPKILVFVGLTALLAWLPLQLINGWLLNEQKIKEPLGKNAIPIHMWIHMGMNEEKFGYWDDGKSYNIYQREGFQNRQRSIQIYSERIREKLKGERLLKTAEVYLTKNLWLWSEGTFQAEYYGIGSWGYLYPTFATGFFEKDTIVRDWVRWLMHAANFLMLILVLYGLVSTLREKKSYPLILPAIVLLGFIGFYTLWEIKPRYIYPTYPCLLLMSYYGLSRLVSRYLKNTGPSEDPVFEREEQLFAGDA</sequence>
<dbReference type="InterPro" id="IPR050297">
    <property type="entry name" value="LipidA_mod_glycosyltrf_83"/>
</dbReference>
<keyword evidence="2" id="KW-1003">Cell membrane</keyword>
<keyword evidence="4 10" id="KW-0808">Transferase</keyword>
<feature type="transmembrane region" description="Helical" evidence="8">
    <location>
        <begin position="480"/>
        <end position="496"/>
    </location>
</feature>
<organism evidence="10 11">
    <name type="scientific">Thermoclostridium caenicola</name>
    <dbReference type="NCBI Taxonomy" id="659425"/>
    <lineage>
        <taxon>Bacteria</taxon>
        <taxon>Bacillati</taxon>
        <taxon>Bacillota</taxon>
        <taxon>Clostridia</taxon>
        <taxon>Eubacteriales</taxon>
        <taxon>Oscillospiraceae</taxon>
        <taxon>Thermoclostridium</taxon>
    </lineage>
</organism>
<dbReference type="PANTHER" id="PTHR33908:SF11">
    <property type="entry name" value="MEMBRANE PROTEIN"/>
    <property type="match status" value="1"/>
</dbReference>
<feature type="transmembrane region" description="Helical" evidence="8">
    <location>
        <begin position="282"/>
        <end position="304"/>
    </location>
</feature>
<evidence type="ECO:0000256" key="1">
    <source>
        <dbReference type="ARBA" id="ARBA00004651"/>
    </source>
</evidence>
<evidence type="ECO:0000256" key="5">
    <source>
        <dbReference type="ARBA" id="ARBA00022692"/>
    </source>
</evidence>
<keyword evidence="3 10" id="KW-0328">Glycosyltransferase</keyword>
<dbReference type="Proteomes" id="UP000324781">
    <property type="component" value="Unassembled WGS sequence"/>
</dbReference>
<dbReference type="GO" id="GO:0009103">
    <property type="term" value="P:lipopolysaccharide biosynthetic process"/>
    <property type="evidence" value="ECO:0007669"/>
    <property type="project" value="UniProtKB-ARBA"/>
</dbReference>
<dbReference type="GO" id="GO:0005886">
    <property type="term" value="C:plasma membrane"/>
    <property type="evidence" value="ECO:0007669"/>
    <property type="project" value="UniProtKB-SubCell"/>
</dbReference>
<dbReference type="InterPro" id="IPR038731">
    <property type="entry name" value="RgtA/B/C-like"/>
</dbReference>
<feature type="transmembrane region" description="Helical" evidence="8">
    <location>
        <begin position="196"/>
        <end position="212"/>
    </location>
</feature>
<feature type="transmembrane region" description="Helical" evidence="8">
    <location>
        <begin position="12"/>
        <end position="35"/>
    </location>
</feature>
<evidence type="ECO:0000256" key="8">
    <source>
        <dbReference type="SAM" id="Phobius"/>
    </source>
</evidence>
<feature type="transmembrane region" description="Helical" evidence="8">
    <location>
        <begin position="167"/>
        <end position="184"/>
    </location>
</feature>
<feature type="transmembrane region" description="Helical" evidence="8">
    <location>
        <begin position="457"/>
        <end position="474"/>
    </location>
</feature>
<proteinExistence type="predicted"/>
<evidence type="ECO:0000256" key="2">
    <source>
        <dbReference type="ARBA" id="ARBA00022475"/>
    </source>
</evidence>
<evidence type="ECO:0000256" key="4">
    <source>
        <dbReference type="ARBA" id="ARBA00022679"/>
    </source>
</evidence>
<keyword evidence="11" id="KW-1185">Reference proteome</keyword>
<name>A0A1M6B651_9FIRM</name>
<keyword evidence="5 8" id="KW-0812">Transmembrane</keyword>
<feature type="transmembrane region" description="Helical" evidence="8">
    <location>
        <begin position="425"/>
        <end position="445"/>
    </location>
</feature>
<dbReference type="Pfam" id="PF13231">
    <property type="entry name" value="PMT_2"/>
    <property type="match status" value="1"/>
</dbReference>
<evidence type="ECO:0000256" key="6">
    <source>
        <dbReference type="ARBA" id="ARBA00022989"/>
    </source>
</evidence>
<dbReference type="GO" id="GO:0016763">
    <property type="term" value="F:pentosyltransferase activity"/>
    <property type="evidence" value="ECO:0007669"/>
    <property type="project" value="TreeGrafter"/>
</dbReference>
<feature type="transmembrane region" description="Helical" evidence="8">
    <location>
        <begin position="256"/>
        <end position="275"/>
    </location>
</feature>
<feature type="transmembrane region" description="Helical" evidence="8">
    <location>
        <begin position="219"/>
        <end position="236"/>
    </location>
</feature>
<evidence type="ECO:0000256" key="7">
    <source>
        <dbReference type="ARBA" id="ARBA00023136"/>
    </source>
</evidence>
<dbReference type="AlphaFoldDB" id="A0A1M6B651"/>
<feature type="transmembrane region" description="Helical" evidence="8">
    <location>
        <begin position="55"/>
        <end position="74"/>
    </location>
</feature>
<dbReference type="OrthoDB" id="2658722at2"/>
<protein>
    <submittedName>
        <fullName evidence="10">Dolichyl-phosphate-mannose-protein mannosyltransferase</fullName>
    </submittedName>
</protein>